<dbReference type="Pfam" id="PF00395">
    <property type="entry name" value="SLH"/>
    <property type="match status" value="3"/>
</dbReference>
<dbReference type="InterPro" id="IPR007110">
    <property type="entry name" value="Ig-like_dom"/>
</dbReference>
<dbReference type="Proteomes" id="UP000256977">
    <property type="component" value="Unassembled WGS sequence"/>
</dbReference>
<evidence type="ECO:0000259" key="2">
    <source>
        <dbReference type="PROSITE" id="PS51272"/>
    </source>
</evidence>
<dbReference type="Pfam" id="PF19077">
    <property type="entry name" value="Big_13"/>
    <property type="match status" value="1"/>
</dbReference>
<reference evidence="3 4" key="1">
    <citation type="submission" date="2018-07" db="EMBL/GenBank/DDBJ databases">
        <title>Genomic Encyclopedia of Type Strains, Phase III (KMG-III): the genomes of soil and plant-associated and newly described type strains.</title>
        <authorList>
            <person name="Whitman W."/>
        </authorList>
    </citation>
    <scope>NUCLEOTIDE SEQUENCE [LARGE SCALE GENOMIC DNA]</scope>
    <source>
        <strain evidence="3 4">CECT 7287</strain>
    </source>
</reference>
<feature type="domain" description="Ig-like" evidence="1">
    <location>
        <begin position="141"/>
        <end position="229"/>
    </location>
</feature>
<dbReference type="InterPro" id="IPR044048">
    <property type="entry name" value="Big_12"/>
</dbReference>
<evidence type="ECO:0000313" key="4">
    <source>
        <dbReference type="Proteomes" id="UP000256977"/>
    </source>
</evidence>
<comment type="caution">
    <text evidence="3">The sequence shown here is derived from an EMBL/GenBank/DDBJ whole genome shotgun (WGS) entry which is preliminary data.</text>
</comment>
<evidence type="ECO:0000313" key="3">
    <source>
        <dbReference type="EMBL" id="RED85496.1"/>
    </source>
</evidence>
<dbReference type="PROSITE" id="PS51272">
    <property type="entry name" value="SLH"/>
    <property type="match status" value="3"/>
</dbReference>
<dbReference type="PANTHER" id="PTHR34677">
    <property type="match status" value="1"/>
</dbReference>
<dbReference type="InterPro" id="IPR013783">
    <property type="entry name" value="Ig-like_fold"/>
</dbReference>
<evidence type="ECO:0000259" key="1">
    <source>
        <dbReference type="PROSITE" id="PS50835"/>
    </source>
</evidence>
<dbReference type="PANTHER" id="PTHR34677:SF3">
    <property type="entry name" value="BACTERIAL IG-LIKE DOMAIN-CONTAINING PROTEIN"/>
    <property type="match status" value="1"/>
</dbReference>
<dbReference type="EMBL" id="QRDZ01000004">
    <property type="protein sequence ID" value="RED85496.1"/>
    <property type="molecule type" value="Genomic_DNA"/>
</dbReference>
<dbReference type="InterPro" id="IPR001119">
    <property type="entry name" value="SLH_dom"/>
</dbReference>
<dbReference type="PROSITE" id="PS50835">
    <property type="entry name" value="IG_LIKE"/>
    <property type="match status" value="1"/>
</dbReference>
<gene>
    <name evidence="3" type="ORF">DFP98_104201</name>
</gene>
<protein>
    <submittedName>
        <fullName evidence="3">S-layer family protein</fullName>
    </submittedName>
</protein>
<sequence length="1165" mass="121884">MTSGTAAGSSRTSPFKRRIFAILTICFILIWSLSSALGNVHAASTLTITKEPEDIEVTEGAPNQTFSVEATGDGTLTYQWYRSAGGSTFGLPGKTESTLTIPIPASAFESDYYVVVSDGVTSVTSRSAHLKVNAVSFAPVPTINSQPIGDEDLEEGDPNPVLSVSASVYSGSLSYQWYRNTTNSTSGGFMLEGKTTSTLTVSAGAAHDSYYYVVVTNSAPDMKTSSVKSNTAHVLVTDVTAPSVAVSSAINRPTAQAAFAIRILFSEPVTGFSAAGISVNNGSVGNFQEIGGILYTADVTAAAEGPVTIDIAANAAQDNYGHGNTAATPYVVTYDTTGPKVNISSLAANPTNQSSFVVTLAFDEPPLDFSADDIAVTNGTASQLQSADGLTYTAVIQPTTDGTVTVNMAAGVVNDAAGNVGTAASTSFSTVYDATAPTVSIASSASNPTNHSPFEATFTFSEAVTGFVLGDISVTNGNASNLATSDNVTYTAEITPASDGPVTVSVAAGAAIDAAGNANLAVATPYSTVYDTTAPVLTSVSISSDNTSPSLAKVGNTVKVTFSANETLANSPTVTIADQAASLTEAAGVYTAVYQLTGAEAEGAIPLRIAFGDLAGNAGTAVVETTDASTVVFDKTPPVPIILSPGNQTRTTDKRPEIKGTAEPGSTVAITINGDESRVQADSNGEWQFRPVNNLSNGTYTITVDATDPAGNESEVQAELTLVIYTESTSGGTTENTPEATKENEPDLYTDVLINGKAFKLGKLTTSRQNGRSVATLTIDERGLEKMLAGEGPRAVLTIPMNTESDVLIGELNGQIIKTLEQMQAVIELKTKRATYRLPAQQFNIDDLVKQYGNSINLHDIVVQIEIAAPTKEMTQLLEIAAKKGSFTVAAPPASFTIRASHAGKIEEISKFNTYIERTITLPKGTNSSRMTTGVAIEPDGTVRHVPTRIEVVDGNYIAHIHSLTNSIYTVVWHPLEFADMANHWAKEDVNDMGSRMVIDGSGNGRFSPDVDITRAEFAAIIVRGLGLKLENDREAFSDVKSADWYSDAVQTAYAYSLIDGFEDGTFRPNDKISREQAMAILAKAMKITNGPEAATLTAEAAEETLRSYTDAADASAWARSGIASSVKSGLISGRSESALAPKANITRAEVAVIVKRLLKQAGLI</sequence>
<dbReference type="AlphaFoldDB" id="A0A3D9KHY6"/>
<organism evidence="3 4">
    <name type="scientific">Cohnella phaseoli</name>
    <dbReference type="NCBI Taxonomy" id="456490"/>
    <lineage>
        <taxon>Bacteria</taxon>
        <taxon>Bacillati</taxon>
        <taxon>Bacillota</taxon>
        <taxon>Bacilli</taxon>
        <taxon>Bacillales</taxon>
        <taxon>Paenibacillaceae</taxon>
        <taxon>Cohnella</taxon>
    </lineage>
</organism>
<feature type="domain" description="SLH" evidence="2">
    <location>
        <begin position="1106"/>
        <end position="1165"/>
    </location>
</feature>
<dbReference type="InterPro" id="IPR044016">
    <property type="entry name" value="Big_13"/>
</dbReference>
<dbReference type="OrthoDB" id="663332at2"/>
<keyword evidence="4" id="KW-1185">Reference proteome</keyword>
<proteinExistence type="predicted"/>
<dbReference type="NCBIfam" id="NF033510">
    <property type="entry name" value="Ca_tandemer"/>
    <property type="match status" value="1"/>
</dbReference>
<dbReference type="Pfam" id="PF19078">
    <property type="entry name" value="Big_12"/>
    <property type="match status" value="3"/>
</dbReference>
<accession>A0A3D9KHY6</accession>
<feature type="domain" description="SLH" evidence="2">
    <location>
        <begin position="1033"/>
        <end position="1096"/>
    </location>
</feature>
<dbReference type="InterPro" id="IPR036179">
    <property type="entry name" value="Ig-like_dom_sf"/>
</dbReference>
<feature type="domain" description="SLH" evidence="2">
    <location>
        <begin position="973"/>
        <end position="1032"/>
    </location>
</feature>
<name>A0A3D9KHY6_9BACL</name>
<dbReference type="Gene3D" id="2.60.40.10">
    <property type="entry name" value="Immunoglobulins"/>
    <property type="match status" value="3"/>
</dbReference>
<dbReference type="SUPFAM" id="SSF48726">
    <property type="entry name" value="Immunoglobulin"/>
    <property type="match status" value="1"/>
</dbReference>